<protein>
    <submittedName>
        <fullName evidence="2">Uncharacterized protein</fullName>
    </submittedName>
</protein>
<accession>A0AAT9HDS4</accession>
<evidence type="ECO:0000313" key="2">
    <source>
        <dbReference type="EMBL" id="BFO15456.1"/>
    </source>
</evidence>
<proteinExistence type="predicted"/>
<sequence length="157" mass="15514">MRARVAAEPERGQALGAGKPEDSGRVDGERSGPGPDGGRASDAGEAEGSGSAPQAPGVAEPEGGQAPGAGAAAKGRSGVGTVRVDLPFVPGHVSGAAERAAFREAAGGNWEGHAAAVSRMLTRMPALRGHELDAARTDLVAAHAYLTAREGPCTTAS</sequence>
<feature type="compositionally biased region" description="Low complexity" evidence="1">
    <location>
        <begin position="55"/>
        <end position="77"/>
    </location>
</feature>
<reference evidence="2" key="2">
    <citation type="submission" date="2024-07" db="EMBL/GenBank/DDBJ databases">
        <title>Streptomyces haneummycinica sp. nov., a new antibiotic-producing actinobacterium isolated from marine sediment.</title>
        <authorList>
            <person name="Uemura M."/>
            <person name="Hamada M."/>
            <person name="Hirano S."/>
            <person name="Kobayashi K."/>
            <person name="Ohshiro T."/>
            <person name="Kobayashi T."/>
            <person name="Terahara T."/>
        </authorList>
    </citation>
    <scope>NUCLEOTIDE SEQUENCE</scope>
    <source>
        <strain evidence="2">KM77-8</strain>
    </source>
</reference>
<name>A0AAT9HDS4_9ACTN</name>
<feature type="region of interest" description="Disordered" evidence="1">
    <location>
        <begin position="1"/>
        <end position="77"/>
    </location>
</feature>
<dbReference type="EMBL" id="AP035768">
    <property type="protein sequence ID" value="BFO15456.1"/>
    <property type="molecule type" value="Genomic_DNA"/>
</dbReference>
<feature type="compositionally biased region" description="Basic and acidic residues" evidence="1">
    <location>
        <begin position="19"/>
        <end position="30"/>
    </location>
</feature>
<reference evidence="2" key="1">
    <citation type="submission" date="2024-06" db="EMBL/GenBank/DDBJ databases">
        <authorList>
            <consortium name="consrtm"/>
            <person name="Uemura M."/>
            <person name="Terahara T."/>
        </authorList>
    </citation>
    <scope>NUCLEOTIDE SEQUENCE</scope>
    <source>
        <strain evidence="2">KM77-8</strain>
    </source>
</reference>
<gene>
    <name evidence="2" type="ORF">SHKM778_18440</name>
</gene>
<dbReference type="AlphaFoldDB" id="A0AAT9HDS4"/>
<evidence type="ECO:0000256" key="1">
    <source>
        <dbReference type="SAM" id="MobiDB-lite"/>
    </source>
</evidence>
<feature type="compositionally biased region" description="Basic and acidic residues" evidence="1">
    <location>
        <begin position="1"/>
        <end position="11"/>
    </location>
</feature>
<organism evidence="2">
    <name type="scientific">Streptomyces haneummycinicus</name>
    <dbReference type="NCBI Taxonomy" id="3074435"/>
    <lineage>
        <taxon>Bacteria</taxon>
        <taxon>Bacillati</taxon>
        <taxon>Actinomycetota</taxon>
        <taxon>Actinomycetes</taxon>
        <taxon>Kitasatosporales</taxon>
        <taxon>Streptomycetaceae</taxon>
        <taxon>Streptomyces</taxon>
    </lineage>
</organism>